<comment type="caution">
    <text evidence="3">The sequence shown here is derived from an EMBL/GenBank/DDBJ whole genome shotgun (WGS) entry which is preliminary data.</text>
</comment>
<dbReference type="PANTHER" id="PTHR47331">
    <property type="entry name" value="PHD-TYPE DOMAIN-CONTAINING PROTEIN"/>
    <property type="match status" value="1"/>
</dbReference>
<dbReference type="PROSITE" id="PS50994">
    <property type="entry name" value="INTEGRASE"/>
    <property type="match status" value="1"/>
</dbReference>
<dbReference type="GO" id="GO:0015074">
    <property type="term" value="P:DNA integration"/>
    <property type="evidence" value="ECO:0007669"/>
    <property type="project" value="InterPro"/>
</dbReference>
<dbReference type="Pfam" id="PF03564">
    <property type="entry name" value="DUF1759"/>
    <property type="match status" value="1"/>
</dbReference>
<dbReference type="Proteomes" id="UP001461498">
    <property type="component" value="Unassembled WGS sequence"/>
</dbReference>
<feature type="domain" description="Integrase catalytic" evidence="2">
    <location>
        <begin position="445"/>
        <end position="632"/>
    </location>
</feature>
<dbReference type="InterPro" id="IPR005312">
    <property type="entry name" value="DUF1759"/>
</dbReference>
<dbReference type="SUPFAM" id="SSF53098">
    <property type="entry name" value="Ribonuclease H-like"/>
    <property type="match status" value="1"/>
</dbReference>
<proteinExistence type="predicted"/>
<evidence type="ECO:0000256" key="1">
    <source>
        <dbReference type="SAM" id="Coils"/>
    </source>
</evidence>
<gene>
    <name evidence="3" type="ORF">O3M35_004787</name>
</gene>
<organism evidence="3 4">
    <name type="scientific">Rhynocoris fuscipes</name>
    <dbReference type="NCBI Taxonomy" id="488301"/>
    <lineage>
        <taxon>Eukaryota</taxon>
        <taxon>Metazoa</taxon>
        <taxon>Ecdysozoa</taxon>
        <taxon>Arthropoda</taxon>
        <taxon>Hexapoda</taxon>
        <taxon>Insecta</taxon>
        <taxon>Pterygota</taxon>
        <taxon>Neoptera</taxon>
        <taxon>Paraneoptera</taxon>
        <taxon>Hemiptera</taxon>
        <taxon>Heteroptera</taxon>
        <taxon>Panheteroptera</taxon>
        <taxon>Cimicomorpha</taxon>
        <taxon>Reduviidae</taxon>
        <taxon>Harpactorinae</taxon>
        <taxon>Harpactorini</taxon>
        <taxon>Rhynocoris</taxon>
    </lineage>
</organism>
<dbReference type="InterPro" id="IPR036397">
    <property type="entry name" value="RNaseH_sf"/>
</dbReference>
<protein>
    <recommendedName>
        <fullName evidence="2">Integrase catalytic domain-containing protein</fullName>
    </recommendedName>
</protein>
<dbReference type="InterPro" id="IPR040676">
    <property type="entry name" value="DUF5641"/>
</dbReference>
<accession>A0AAW1DGE3</accession>
<dbReference type="AlphaFoldDB" id="A0AAW1DGE3"/>
<dbReference type="GO" id="GO:0003676">
    <property type="term" value="F:nucleic acid binding"/>
    <property type="evidence" value="ECO:0007669"/>
    <property type="project" value="InterPro"/>
</dbReference>
<dbReference type="InterPro" id="IPR012337">
    <property type="entry name" value="RNaseH-like_sf"/>
</dbReference>
<evidence type="ECO:0000313" key="3">
    <source>
        <dbReference type="EMBL" id="KAK9509896.1"/>
    </source>
</evidence>
<name>A0AAW1DGE3_9HEMI</name>
<evidence type="ECO:0000313" key="4">
    <source>
        <dbReference type="Proteomes" id="UP001461498"/>
    </source>
</evidence>
<sequence length="750" mass="85403">MAELKALIQKRGAIKSQLTAFHNFIAKVDQSTLCDTMIKNLELRIKNIEPILDNFTEVQNIIDELETDLDKNMKEREEFQDRYFEYLAFVNNIIDTYNPKVSDQPVQLSISLPPIQLPTFSGNYESWPLFYETFSADIHNDPRIPEIKKFQYLVSSLKSEALDLIAHLNLTTQNYEIAWNLLKESYDNKRLIIKSHVSKLFELKRVSKETSTSLKEILNNLNKHLRALKSLGEPVDSWDSLIIHLATSKLDSKTLRSWEGTIKSSIPPTYAQFETFLREQCNMLEAVESSIHSTVSSEIKSPGLNKTNQKNRTHCFMNLTNNNNSNSNSKIKFNEDNHNIYRCFRFLQEPANSRLRKVKELQLCVNCLKSHKGDCFSKHSCKICGEKHNTLLHQDNIRKDTSDPEKPSTSAAQAVCNFSNNSRNKFKVLLSTSIVRIKDKFGNFIGCRAVLDSGSQLSFITKQLSNKLGLEKHKSFVSVKATRAIHLELVSDLTTSAFIASLRRFMARRGVCSKIYSDNATNFVGAAKELRKLFHNTCTSESVPEQLATEGIEWKFIPARSPHFGGIWEAGVKCIKHHLKRTIGGAILNFEELYTILAQIEAVLNSRPLTILSSSPDDLVPLTPAHFLVGGSLLIPAEEDYTTININRLKRWRMVQAMVQHFWKRWASEFLMQLQQRGKWKEESRNMQVGDIVLLDSTSLPPQNWIIAKVTKIHPGKDGVVRVATVTTSSGKQLTRAVTKLYPLPKEDEA</sequence>
<evidence type="ECO:0000259" key="2">
    <source>
        <dbReference type="PROSITE" id="PS50994"/>
    </source>
</evidence>
<dbReference type="Gene3D" id="3.30.420.10">
    <property type="entry name" value="Ribonuclease H-like superfamily/Ribonuclease H"/>
    <property type="match status" value="1"/>
</dbReference>
<dbReference type="InterPro" id="IPR001584">
    <property type="entry name" value="Integrase_cat-core"/>
</dbReference>
<dbReference type="Pfam" id="PF18701">
    <property type="entry name" value="DUF5641"/>
    <property type="match status" value="1"/>
</dbReference>
<dbReference type="EMBL" id="JAPXFL010000002">
    <property type="protein sequence ID" value="KAK9509896.1"/>
    <property type="molecule type" value="Genomic_DNA"/>
</dbReference>
<feature type="coiled-coil region" evidence="1">
    <location>
        <begin position="55"/>
        <end position="82"/>
    </location>
</feature>
<keyword evidence="4" id="KW-1185">Reference proteome</keyword>
<reference evidence="3 4" key="1">
    <citation type="submission" date="2022-12" db="EMBL/GenBank/DDBJ databases">
        <title>Chromosome-level genome assembly of true bugs.</title>
        <authorList>
            <person name="Ma L."/>
            <person name="Li H."/>
        </authorList>
    </citation>
    <scope>NUCLEOTIDE SEQUENCE [LARGE SCALE GENOMIC DNA]</scope>
    <source>
        <strain evidence="3">Lab_2022b</strain>
    </source>
</reference>
<keyword evidence="1" id="KW-0175">Coiled coil</keyword>